<feature type="transmembrane region" description="Helical" evidence="9">
    <location>
        <begin position="148"/>
        <end position="166"/>
    </location>
</feature>
<feature type="transmembrane region" description="Helical" evidence="9">
    <location>
        <begin position="172"/>
        <end position="191"/>
    </location>
</feature>
<evidence type="ECO:0000313" key="12">
    <source>
        <dbReference type="Proteomes" id="UP001154114"/>
    </source>
</evidence>
<feature type="transmembrane region" description="Helical" evidence="9">
    <location>
        <begin position="60"/>
        <end position="79"/>
    </location>
</feature>
<keyword evidence="7 9" id="KW-0472">Membrane</keyword>
<protein>
    <recommendedName>
        <fullName evidence="10">Major facilitator superfamily (MFS) profile domain-containing protein</fullName>
    </recommendedName>
</protein>
<keyword evidence="6 9" id="KW-1133">Transmembrane helix</keyword>
<dbReference type="GO" id="GO:0005886">
    <property type="term" value="C:plasma membrane"/>
    <property type="evidence" value="ECO:0007669"/>
    <property type="project" value="UniProtKB-SubCell"/>
</dbReference>
<dbReference type="InterPro" id="IPR005829">
    <property type="entry name" value="Sugar_transporter_CS"/>
</dbReference>
<dbReference type="InterPro" id="IPR036259">
    <property type="entry name" value="MFS_trans_sf"/>
</dbReference>
<evidence type="ECO:0000256" key="8">
    <source>
        <dbReference type="ARBA" id="ARBA00023180"/>
    </source>
</evidence>
<keyword evidence="3" id="KW-1003">Cell membrane</keyword>
<evidence type="ECO:0000256" key="4">
    <source>
        <dbReference type="ARBA" id="ARBA00022597"/>
    </source>
</evidence>
<sequence length="473" mass="51574">MTTDKTSESKGHTKVQWALTFLSNIPNLTYGLQCGWMSPVTQLLQSENSPTGRPLTDGEISWIASTPSLAGIVGVLFFVPLVERFGRKPGILVMLALQVLTWVFKMFPSSMTSLIIGRVACGMAGGGCFHVVPMYIKEFAQDSIRGTLLSIFVIAQSAGILIIYALGGYLDYYTVLWVVIGVPILGFGLFLKAPESPAHLVKVGKIEDAAKTLSFLRGIEVENKQIQNEVNAIKKDDDYFKSIPDVSLITIFKTKPWRKAFVIMILIVLTGATSGGFTILNYAATILSTSGVGMSPELQSLSIPIFMTIGSVFTFATVDKLGRKPILTMAYLASALAFACLATTGLLQLHGWVTPGWLNVVMLAIVICCYGGGITPVPFIVMPELFNFQIRGKLMGYLVMLAWFMAFIQLLAFGAITSSYGAHMSFYMFAVINFLGVVVTLILLPETNGKTVEELERKLNGDEVRATEKCEDS</sequence>
<evidence type="ECO:0000256" key="1">
    <source>
        <dbReference type="ARBA" id="ARBA00004651"/>
    </source>
</evidence>
<feature type="domain" description="Major facilitator superfamily (MFS) profile" evidence="10">
    <location>
        <begin position="19"/>
        <end position="448"/>
    </location>
</feature>
<dbReference type="InterPro" id="IPR020846">
    <property type="entry name" value="MFS_dom"/>
</dbReference>
<dbReference type="SUPFAM" id="SSF103473">
    <property type="entry name" value="MFS general substrate transporter"/>
    <property type="match status" value="1"/>
</dbReference>
<evidence type="ECO:0000256" key="9">
    <source>
        <dbReference type="SAM" id="Phobius"/>
    </source>
</evidence>
<evidence type="ECO:0000256" key="2">
    <source>
        <dbReference type="ARBA" id="ARBA00022448"/>
    </source>
</evidence>
<dbReference type="FunFam" id="1.20.1250.20:FF:000218">
    <property type="entry name" value="facilitated trehalose transporter Tret1"/>
    <property type="match status" value="1"/>
</dbReference>
<dbReference type="InterPro" id="IPR050549">
    <property type="entry name" value="MFS_Trehalose_Transporter"/>
</dbReference>
<keyword evidence="12" id="KW-1185">Reference proteome</keyword>
<feature type="transmembrane region" description="Helical" evidence="9">
    <location>
        <begin position="114"/>
        <end position="136"/>
    </location>
</feature>
<dbReference type="PANTHER" id="PTHR48021">
    <property type="match status" value="1"/>
</dbReference>
<reference evidence="11" key="1">
    <citation type="submission" date="2021-12" db="EMBL/GenBank/DDBJ databases">
        <authorList>
            <person name="King R."/>
        </authorList>
    </citation>
    <scope>NUCLEOTIDE SEQUENCE</scope>
</reference>
<feature type="transmembrane region" description="Helical" evidence="9">
    <location>
        <begin position="394"/>
        <end position="418"/>
    </location>
</feature>
<dbReference type="Gene3D" id="1.20.1250.20">
    <property type="entry name" value="MFS general substrate transporter like domains"/>
    <property type="match status" value="1"/>
</dbReference>
<keyword evidence="2" id="KW-0813">Transport</keyword>
<name>A0A9P0BXX6_CHRIL</name>
<keyword evidence="5 9" id="KW-0812">Transmembrane</keyword>
<feature type="transmembrane region" description="Helical" evidence="9">
    <location>
        <begin position="424"/>
        <end position="444"/>
    </location>
</feature>
<dbReference type="EMBL" id="LR824012">
    <property type="protein sequence ID" value="CAH0629169.1"/>
    <property type="molecule type" value="Genomic_DNA"/>
</dbReference>
<comment type="subcellular location">
    <subcellularLocation>
        <location evidence="1">Cell membrane</location>
        <topology evidence="1">Multi-pass membrane protein</topology>
    </subcellularLocation>
</comment>
<feature type="transmembrane region" description="Helical" evidence="9">
    <location>
        <begin position="300"/>
        <end position="318"/>
    </location>
</feature>
<accession>A0A9P0BXX6</accession>
<dbReference type="OrthoDB" id="4142200at2759"/>
<keyword evidence="8" id="KW-0325">Glycoprotein</keyword>
<evidence type="ECO:0000256" key="5">
    <source>
        <dbReference type="ARBA" id="ARBA00022692"/>
    </source>
</evidence>
<evidence type="ECO:0000256" key="6">
    <source>
        <dbReference type="ARBA" id="ARBA00022989"/>
    </source>
</evidence>
<feature type="transmembrane region" description="Helical" evidence="9">
    <location>
        <begin position="260"/>
        <end position="280"/>
    </location>
</feature>
<dbReference type="InterPro" id="IPR003663">
    <property type="entry name" value="Sugar/inositol_transpt"/>
</dbReference>
<evidence type="ECO:0000259" key="10">
    <source>
        <dbReference type="PROSITE" id="PS50850"/>
    </source>
</evidence>
<proteinExistence type="predicted"/>
<dbReference type="AlphaFoldDB" id="A0A9P0BXX6"/>
<gene>
    <name evidence="11" type="ORF">CINC_LOCUS13332</name>
</gene>
<dbReference type="Pfam" id="PF00083">
    <property type="entry name" value="Sugar_tr"/>
    <property type="match status" value="1"/>
</dbReference>
<evidence type="ECO:0000256" key="7">
    <source>
        <dbReference type="ARBA" id="ARBA00023136"/>
    </source>
</evidence>
<dbReference type="PROSITE" id="PS50850">
    <property type="entry name" value="MFS"/>
    <property type="match status" value="1"/>
</dbReference>
<feature type="transmembrane region" description="Helical" evidence="9">
    <location>
        <begin position="91"/>
        <end position="108"/>
    </location>
</feature>
<dbReference type="Proteomes" id="UP001154114">
    <property type="component" value="Chromosome 9"/>
</dbReference>
<dbReference type="PROSITE" id="PS00216">
    <property type="entry name" value="SUGAR_TRANSPORT_1"/>
    <property type="match status" value="1"/>
</dbReference>
<dbReference type="PRINTS" id="PR00171">
    <property type="entry name" value="SUGRTRNSPORT"/>
</dbReference>
<dbReference type="PANTHER" id="PTHR48021:SF33">
    <property type="entry name" value="AT22075P-RELATED"/>
    <property type="match status" value="1"/>
</dbReference>
<evidence type="ECO:0000256" key="3">
    <source>
        <dbReference type="ARBA" id="ARBA00022475"/>
    </source>
</evidence>
<organism evidence="11 12">
    <name type="scientific">Chrysodeixis includens</name>
    <name type="common">Soybean looper</name>
    <name type="synonym">Pseudoplusia includens</name>
    <dbReference type="NCBI Taxonomy" id="689277"/>
    <lineage>
        <taxon>Eukaryota</taxon>
        <taxon>Metazoa</taxon>
        <taxon>Ecdysozoa</taxon>
        <taxon>Arthropoda</taxon>
        <taxon>Hexapoda</taxon>
        <taxon>Insecta</taxon>
        <taxon>Pterygota</taxon>
        <taxon>Neoptera</taxon>
        <taxon>Endopterygota</taxon>
        <taxon>Lepidoptera</taxon>
        <taxon>Glossata</taxon>
        <taxon>Ditrysia</taxon>
        <taxon>Noctuoidea</taxon>
        <taxon>Noctuidae</taxon>
        <taxon>Plusiinae</taxon>
        <taxon>Chrysodeixis</taxon>
    </lineage>
</organism>
<feature type="transmembrane region" description="Helical" evidence="9">
    <location>
        <begin position="357"/>
        <end position="382"/>
    </location>
</feature>
<dbReference type="InterPro" id="IPR005828">
    <property type="entry name" value="MFS_sugar_transport-like"/>
</dbReference>
<dbReference type="GO" id="GO:0022857">
    <property type="term" value="F:transmembrane transporter activity"/>
    <property type="evidence" value="ECO:0007669"/>
    <property type="project" value="InterPro"/>
</dbReference>
<feature type="transmembrane region" description="Helical" evidence="9">
    <location>
        <begin position="330"/>
        <end position="351"/>
    </location>
</feature>
<keyword evidence="4" id="KW-0762">Sugar transport</keyword>
<evidence type="ECO:0000313" key="11">
    <source>
        <dbReference type="EMBL" id="CAH0629169.1"/>
    </source>
</evidence>